<dbReference type="Gene3D" id="3.40.190.10">
    <property type="entry name" value="Periplasmic binding protein-like II"/>
    <property type="match status" value="1"/>
</dbReference>
<dbReference type="InterPro" id="IPR007210">
    <property type="entry name" value="ABC_Gly_betaine_transp_sub-bd"/>
</dbReference>
<evidence type="ECO:0000256" key="1">
    <source>
        <dbReference type="SAM" id="SignalP"/>
    </source>
</evidence>
<dbReference type="Pfam" id="PF04069">
    <property type="entry name" value="OpuAC"/>
    <property type="match status" value="1"/>
</dbReference>
<dbReference type="CDD" id="cd13528">
    <property type="entry name" value="PBP2_osmoprotectants"/>
    <property type="match status" value="1"/>
</dbReference>
<gene>
    <name evidence="3" type="ORF">DWY25_08090</name>
</gene>
<name>A0A412G2U5_9FIRM</name>
<sequence length="302" mass="34245">MMKKGLALLLTLCLLLIPGCSSKKENVIKIVDGRVTEQKLVHRMIKMLVEDRTDLTVSIGEEMTAVNAYNEMKKRVYDVYMSYDGTVLTTFLHRDPSEVPAGSTLFDYTNGLFQEQDKLVMVNKLGLDNTYAVAVPKEIQSKYNLKTITDLVAVAPDLVFSAEHEFFDDEGTMKFDPFTTFYGLTFKNTRPVDLSLKYSTMESGNADVTVAYATDGRNKKVQLQILEDDQHFFPEYNGVIVVQEDLFERVKAIAPDLEATLHLLDNIFTNESMTDLSYQVDIEEKNLDDVARQFLVDQGLLK</sequence>
<keyword evidence="1" id="KW-0732">Signal</keyword>
<dbReference type="EMBL" id="QRUP01000008">
    <property type="protein sequence ID" value="RGR74730.1"/>
    <property type="molecule type" value="Genomic_DNA"/>
</dbReference>
<feature type="chain" id="PRO_5019387712" evidence="1">
    <location>
        <begin position="24"/>
        <end position="302"/>
    </location>
</feature>
<feature type="signal peptide" evidence="1">
    <location>
        <begin position="1"/>
        <end position="23"/>
    </location>
</feature>
<evidence type="ECO:0000313" key="3">
    <source>
        <dbReference type="EMBL" id="RGR74730.1"/>
    </source>
</evidence>
<comment type="caution">
    <text evidence="3">The sequence shown here is derived from an EMBL/GenBank/DDBJ whole genome shotgun (WGS) entry which is preliminary data.</text>
</comment>
<protein>
    <submittedName>
        <fullName evidence="3">Glycine/betaine ABC transporter substrate-binding protein</fullName>
    </submittedName>
</protein>
<feature type="domain" description="ABC-type glycine betaine transport system substrate-binding" evidence="2">
    <location>
        <begin position="28"/>
        <end position="295"/>
    </location>
</feature>
<keyword evidence="4" id="KW-1185">Reference proteome</keyword>
<dbReference type="GO" id="GO:0022857">
    <property type="term" value="F:transmembrane transporter activity"/>
    <property type="evidence" value="ECO:0007669"/>
    <property type="project" value="InterPro"/>
</dbReference>
<organism evidence="3 4">
    <name type="scientific">Holdemania filiformis</name>
    <dbReference type="NCBI Taxonomy" id="61171"/>
    <lineage>
        <taxon>Bacteria</taxon>
        <taxon>Bacillati</taxon>
        <taxon>Bacillota</taxon>
        <taxon>Erysipelotrichia</taxon>
        <taxon>Erysipelotrichales</taxon>
        <taxon>Erysipelotrichaceae</taxon>
        <taxon>Holdemania</taxon>
    </lineage>
</organism>
<accession>A0A412G2U5</accession>
<dbReference type="SUPFAM" id="SSF53850">
    <property type="entry name" value="Periplasmic binding protein-like II"/>
    <property type="match status" value="1"/>
</dbReference>
<proteinExistence type="predicted"/>
<dbReference type="AlphaFoldDB" id="A0A412G2U5"/>
<dbReference type="Proteomes" id="UP000284178">
    <property type="component" value="Unassembled WGS sequence"/>
</dbReference>
<dbReference type="GO" id="GO:0043190">
    <property type="term" value="C:ATP-binding cassette (ABC) transporter complex"/>
    <property type="evidence" value="ECO:0007669"/>
    <property type="project" value="InterPro"/>
</dbReference>
<reference evidence="3 4" key="1">
    <citation type="submission" date="2018-08" db="EMBL/GenBank/DDBJ databases">
        <title>A genome reference for cultivated species of the human gut microbiota.</title>
        <authorList>
            <person name="Zou Y."/>
            <person name="Xue W."/>
            <person name="Luo G."/>
        </authorList>
    </citation>
    <scope>NUCLEOTIDE SEQUENCE [LARGE SCALE GENOMIC DNA]</scope>
    <source>
        <strain evidence="3 4">AF24-29</strain>
    </source>
</reference>
<evidence type="ECO:0000259" key="2">
    <source>
        <dbReference type="Pfam" id="PF04069"/>
    </source>
</evidence>
<evidence type="ECO:0000313" key="4">
    <source>
        <dbReference type="Proteomes" id="UP000284178"/>
    </source>
</evidence>
<dbReference type="Gene3D" id="3.40.190.120">
    <property type="entry name" value="Osmoprotection protein (prox), domain 2"/>
    <property type="match status" value="1"/>
</dbReference>